<comment type="caution">
    <text evidence="8">The sequence shown here is derived from an EMBL/GenBank/DDBJ whole genome shotgun (WGS) entry which is preliminary data.</text>
</comment>
<dbReference type="InterPro" id="IPR029063">
    <property type="entry name" value="SAM-dependent_MTases_sf"/>
</dbReference>
<accession>A0A6L2R4M4</accession>
<dbReference type="PROSITE" id="PS00092">
    <property type="entry name" value="N6_MTASE"/>
    <property type="match status" value="1"/>
</dbReference>
<evidence type="ECO:0000313" key="8">
    <source>
        <dbReference type="EMBL" id="GFH62511.1"/>
    </source>
</evidence>
<dbReference type="EMBL" id="BLLL01000002">
    <property type="protein sequence ID" value="GFH62511.1"/>
    <property type="molecule type" value="Genomic_DNA"/>
</dbReference>
<comment type="similarity">
    <text evidence="1">Belongs to the N(4)/N(6)-methyltransferase family.</text>
</comment>
<keyword evidence="5" id="KW-0949">S-adenosyl-L-methionine</keyword>
<dbReference type="Pfam" id="PF01555">
    <property type="entry name" value="N6_N4_Mtase"/>
    <property type="match status" value="1"/>
</dbReference>
<dbReference type="InterPro" id="IPR002941">
    <property type="entry name" value="DNA_methylase_N4/N6"/>
</dbReference>
<keyword evidence="4" id="KW-0808">Transferase</keyword>
<organism evidence="8 9">
    <name type="scientific">Candidatus Desulfovibrio kirbyi</name>
    <dbReference type="NCBI Taxonomy" id="2696086"/>
    <lineage>
        <taxon>Bacteria</taxon>
        <taxon>Pseudomonadati</taxon>
        <taxon>Thermodesulfobacteriota</taxon>
        <taxon>Desulfovibrionia</taxon>
        <taxon>Desulfovibrionales</taxon>
        <taxon>Desulfovibrionaceae</taxon>
        <taxon>Desulfovibrio</taxon>
    </lineage>
</organism>
<dbReference type="GO" id="GO:0008170">
    <property type="term" value="F:N-methyltransferase activity"/>
    <property type="evidence" value="ECO:0007669"/>
    <property type="project" value="InterPro"/>
</dbReference>
<feature type="domain" description="DNA methylase N-4/N-6" evidence="7">
    <location>
        <begin position="121"/>
        <end position="470"/>
    </location>
</feature>
<evidence type="ECO:0000256" key="2">
    <source>
        <dbReference type="ARBA" id="ARBA00011900"/>
    </source>
</evidence>
<sequence>MDKLKMHSPDMTQENITRIRELFPNCVTEAHDEKGEVRFAVDFDLLRQELSDSLVEGQQERYRLDWPGKRQALLTANAPIAKTLRPCREESVDFDTTKNLYIEGDNLDALKLLQESYLGRVKMIYIDPPYNTGNDFIYKDDFSENTDEYFVRSNQKDEEGNRLFANTESNGRFHSDWLSMMYGRLKLARTLLRDDGVIFISIDDNEVAQLRKICEEVFGSGNFVNQIAWVNNITGRQISGLGAAKTYEYILIYAKNISNLSVFTISINFAKSAMPDAYKGFNKDIRTDERGEYAVGDTLYNHNRIFNEETRPNLVFSIYYNPDTGAIEPDNIGVTKQDFVELLPHKNGDGTHKYHAWRWSRQKVVNENYDLIVLPTNSGGYEIYTKIREFNKTILKDIITNISNGDTEFKQLFEGKKCFDYPKSSDLLKTLFGAVSISADSTILDFFSGSATTAHAVMQLNAEDGGNRQFIMVQLPEVCAAGSEAAKAGYENICEIGKERIRRAGKKIKAARPLTTQNLDIGFRVLKVDSSCMEDVYYTPDATSQKQLSLFTDNIKKDRRDKPEDLLFQVLINWGVELHLPITPKTIQGKKVFFVDENSLVACFDSGINDAFIKELVKFQPLRVVFRDGGFASDDARINAEQIFKQLSPETEVKVL</sequence>
<name>A0A6L2R4M4_9BACT</name>
<dbReference type="Gene3D" id="3.40.50.150">
    <property type="entry name" value="Vaccinia Virus protein VP39"/>
    <property type="match status" value="1"/>
</dbReference>
<proteinExistence type="inferred from homology"/>
<dbReference type="AlphaFoldDB" id="A0A6L2R4M4"/>
<gene>
    <name evidence="8" type="ORF">ZNDK_0282</name>
</gene>
<evidence type="ECO:0000256" key="4">
    <source>
        <dbReference type="ARBA" id="ARBA00022679"/>
    </source>
</evidence>
<evidence type="ECO:0000256" key="5">
    <source>
        <dbReference type="ARBA" id="ARBA00022691"/>
    </source>
</evidence>
<evidence type="ECO:0000256" key="1">
    <source>
        <dbReference type="ARBA" id="ARBA00006594"/>
    </source>
</evidence>
<dbReference type="PRINTS" id="PR00506">
    <property type="entry name" value="D21N6MTFRASE"/>
</dbReference>
<evidence type="ECO:0000256" key="3">
    <source>
        <dbReference type="ARBA" id="ARBA00022603"/>
    </source>
</evidence>
<evidence type="ECO:0000259" key="7">
    <source>
        <dbReference type="Pfam" id="PF01555"/>
    </source>
</evidence>
<evidence type="ECO:0000256" key="6">
    <source>
        <dbReference type="ARBA" id="ARBA00047942"/>
    </source>
</evidence>
<dbReference type="GO" id="GO:0032259">
    <property type="term" value="P:methylation"/>
    <property type="evidence" value="ECO:0007669"/>
    <property type="project" value="UniProtKB-KW"/>
</dbReference>
<keyword evidence="3" id="KW-0489">Methyltransferase</keyword>
<dbReference type="InterPro" id="IPR002295">
    <property type="entry name" value="N4/N6-MTase_EcoPI_Mod-like"/>
</dbReference>
<dbReference type="GO" id="GO:0009007">
    <property type="term" value="F:site-specific DNA-methyltransferase (adenine-specific) activity"/>
    <property type="evidence" value="ECO:0007669"/>
    <property type="project" value="UniProtKB-EC"/>
</dbReference>
<protein>
    <recommendedName>
        <fullName evidence="2">site-specific DNA-methyltransferase (adenine-specific)</fullName>
        <ecNumber evidence="2">2.1.1.72</ecNumber>
    </recommendedName>
</protein>
<dbReference type="Proteomes" id="UP000505077">
    <property type="component" value="Unassembled WGS sequence"/>
</dbReference>
<dbReference type="SUPFAM" id="SSF53335">
    <property type="entry name" value="S-adenosyl-L-methionine-dependent methyltransferases"/>
    <property type="match status" value="1"/>
</dbReference>
<dbReference type="InterPro" id="IPR002052">
    <property type="entry name" value="DNA_methylase_N6_adenine_CS"/>
</dbReference>
<dbReference type="PIRSF" id="PIRSF015855">
    <property type="entry name" value="TypeIII_Mtase_mKpnI"/>
    <property type="match status" value="1"/>
</dbReference>
<evidence type="ECO:0000313" key="9">
    <source>
        <dbReference type="Proteomes" id="UP000505077"/>
    </source>
</evidence>
<comment type="catalytic activity">
    <reaction evidence="6">
        <text>a 2'-deoxyadenosine in DNA + S-adenosyl-L-methionine = an N(6)-methyl-2'-deoxyadenosine in DNA + S-adenosyl-L-homocysteine + H(+)</text>
        <dbReference type="Rhea" id="RHEA:15197"/>
        <dbReference type="Rhea" id="RHEA-COMP:12418"/>
        <dbReference type="Rhea" id="RHEA-COMP:12419"/>
        <dbReference type="ChEBI" id="CHEBI:15378"/>
        <dbReference type="ChEBI" id="CHEBI:57856"/>
        <dbReference type="ChEBI" id="CHEBI:59789"/>
        <dbReference type="ChEBI" id="CHEBI:90615"/>
        <dbReference type="ChEBI" id="CHEBI:90616"/>
        <dbReference type="EC" id="2.1.1.72"/>
    </reaction>
</comment>
<dbReference type="GO" id="GO:0003677">
    <property type="term" value="F:DNA binding"/>
    <property type="evidence" value="ECO:0007669"/>
    <property type="project" value="InterPro"/>
</dbReference>
<reference evidence="8 9" key="1">
    <citation type="journal article" date="2020" name="ISME J.">
        <title>Parallel Reductive Genome Evolution in Desulfovibrio Ectosymbionts Independently Acquired by Trichonympha Protists in the Termite Gut.</title>
        <authorList>
            <person name="Takeuchi M."/>
            <person name="Kuwahara H."/>
            <person name="Murakami T."/>
            <person name="Takahashi K."/>
            <person name="Kajitani R."/>
            <person name="Toyoda A."/>
            <person name="Itoh T."/>
            <person name="Ohkuma M."/>
            <person name="Hongoh Y."/>
        </authorList>
    </citation>
    <scope>NUCLEOTIDE SEQUENCE [LARGE SCALE GENOMIC DNA]</scope>
    <source>
        <strain evidence="8">ZnDsv-02</strain>
    </source>
</reference>
<dbReference type="EC" id="2.1.1.72" evidence="2"/>